<evidence type="ECO:0000313" key="3">
    <source>
        <dbReference type="EMBL" id="ORX34589.1"/>
    </source>
</evidence>
<comment type="caution">
    <text evidence="3">The sequence shown here is derived from an EMBL/GenBank/DDBJ whole genome shotgun (WGS) entry which is preliminary data.</text>
</comment>
<dbReference type="Proteomes" id="UP000193218">
    <property type="component" value="Unassembled WGS sequence"/>
</dbReference>
<dbReference type="InterPro" id="IPR036497">
    <property type="entry name" value="GLTP_sf"/>
</dbReference>
<dbReference type="GO" id="GO:1902387">
    <property type="term" value="F:ceramide 1-phosphate binding"/>
    <property type="evidence" value="ECO:0007669"/>
    <property type="project" value="TreeGrafter"/>
</dbReference>
<dbReference type="GeneID" id="33558714"/>
<dbReference type="GO" id="GO:1902388">
    <property type="term" value="F:ceramide 1-phosphate transfer activity"/>
    <property type="evidence" value="ECO:0007669"/>
    <property type="project" value="TreeGrafter"/>
</dbReference>
<feature type="domain" description="Glycolipid transfer protein" evidence="2">
    <location>
        <begin position="25"/>
        <end position="167"/>
    </location>
</feature>
<keyword evidence="1" id="KW-0813">Transport</keyword>
<dbReference type="PANTHER" id="PTHR10219">
    <property type="entry name" value="GLYCOLIPID TRANSFER PROTEIN-RELATED"/>
    <property type="match status" value="1"/>
</dbReference>
<proteinExistence type="predicted"/>
<dbReference type="OrthoDB" id="205255at2759"/>
<keyword evidence="4" id="KW-1185">Reference proteome</keyword>
<dbReference type="RefSeq" id="XP_021868852.1">
    <property type="nucleotide sequence ID" value="XM_022016905.1"/>
</dbReference>
<dbReference type="PANTHER" id="PTHR10219:SF25">
    <property type="entry name" value="PLECKSTRIN HOMOLOGY DOMAIN-CONTAINING FAMILY A MEMBER 8"/>
    <property type="match status" value="1"/>
</dbReference>
<dbReference type="SUPFAM" id="SSF110004">
    <property type="entry name" value="Glycolipid transfer protein, GLTP"/>
    <property type="match status" value="1"/>
</dbReference>
<dbReference type="GO" id="GO:0016020">
    <property type="term" value="C:membrane"/>
    <property type="evidence" value="ECO:0007669"/>
    <property type="project" value="TreeGrafter"/>
</dbReference>
<sequence>MSENQQFFETITKSYVDVPITEDGVDTAAFCEASENLVKIFGLFGNPAFSVVVNDLTGNIAKIRKFLAANPESAKTLESLLATDKAQHPKEKDRDTTSGLMWLLRGLKFTAVGLRSNLQNPEEELSTSFTKGYEASLKKWHGMMIRPVFYLAMKACPYRATFYPKLGSPEDVVKVKMEEWLTALENIVAHMEKVFRDGKYGEI</sequence>
<name>A0A1Y1U984_9TREE</name>
<protein>
    <submittedName>
        <fullName evidence="3">Glycolipid transfer protein domain-containing protein</fullName>
    </submittedName>
</protein>
<dbReference type="Gene3D" id="1.10.3520.10">
    <property type="entry name" value="Glycolipid transfer protein"/>
    <property type="match status" value="1"/>
</dbReference>
<organism evidence="3 4">
    <name type="scientific">Kockovaella imperatae</name>
    <dbReference type="NCBI Taxonomy" id="4999"/>
    <lineage>
        <taxon>Eukaryota</taxon>
        <taxon>Fungi</taxon>
        <taxon>Dikarya</taxon>
        <taxon>Basidiomycota</taxon>
        <taxon>Agaricomycotina</taxon>
        <taxon>Tremellomycetes</taxon>
        <taxon>Tremellales</taxon>
        <taxon>Cuniculitremaceae</taxon>
        <taxon>Kockovaella</taxon>
    </lineage>
</organism>
<dbReference type="AlphaFoldDB" id="A0A1Y1U984"/>
<accession>A0A1Y1U984</accession>
<dbReference type="Pfam" id="PF08718">
    <property type="entry name" value="GLTP"/>
    <property type="match status" value="1"/>
</dbReference>
<evidence type="ECO:0000256" key="1">
    <source>
        <dbReference type="ARBA" id="ARBA00022448"/>
    </source>
</evidence>
<dbReference type="InterPro" id="IPR014830">
    <property type="entry name" value="Glycolipid_transfer_prot_dom"/>
</dbReference>
<evidence type="ECO:0000313" key="4">
    <source>
        <dbReference type="Proteomes" id="UP000193218"/>
    </source>
</evidence>
<dbReference type="GO" id="GO:0005829">
    <property type="term" value="C:cytosol"/>
    <property type="evidence" value="ECO:0007669"/>
    <property type="project" value="TreeGrafter"/>
</dbReference>
<dbReference type="STRING" id="4999.A0A1Y1U984"/>
<evidence type="ECO:0000259" key="2">
    <source>
        <dbReference type="Pfam" id="PF08718"/>
    </source>
</evidence>
<dbReference type="FunFam" id="1.10.3520.10:FF:000001">
    <property type="entry name" value="Pleckstrin domain-containing family A member 8"/>
    <property type="match status" value="1"/>
</dbReference>
<dbReference type="InParanoid" id="A0A1Y1U984"/>
<reference evidence="3 4" key="1">
    <citation type="submission" date="2017-03" db="EMBL/GenBank/DDBJ databases">
        <title>Widespread Adenine N6-methylation of Active Genes in Fungi.</title>
        <authorList>
            <consortium name="DOE Joint Genome Institute"/>
            <person name="Mondo S.J."/>
            <person name="Dannebaum R.O."/>
            <person name="Kuo R.C."/>
            <person name="Louie K.B."/>
            <person name="Bewick A.J."/>
            <person name="Labutti K."/>
            <person name="Haridas S."/>
            <person name="Kuo A."/>
            <person name="Salamov A."/>
            <person name="Ahrendt S.R."/>
            <person name="Lau R."/>
            <person name="Bowen B.P."/>
            <person name="Lipzen A."/>
            <person name="Sullivan W."/>
            <person name="Andreopoulos W.B."/>
            <person name="Clum A."/>
            <person name="Lindquist E."/>
            <person name="Daum C."/>
            <person name="Northen T.R."/>
            <person name="Ramamoorthy G."/>
            <person name="Schmitz R.J."/>
            <person name="Gryganskyi A."/>
            <person name="Culley D."/>
            <person name="Magnuson J."/>
            <person name="James T.Y."/>
            <person name="O'Malley M.A."/>
            <person name="Stajich J.E."/>
            <person name="Spatafora J.W."/>
            <person name="Visel A."/>
            <person name="Grigoriev I.V."/>
        </authorList>
    </citation>
    <scope>NUCLEOTIDE SEQUENCE [LARGE SCALE GENOMIC DNA]</scope>
    <source>
        <strain evidence="3 4">NRRL Y-17943</strain>
    </source>
</reference>
<gene>
    <name evidence="3" type="ORF">BD324DRAFT_636537</name>
</gene>
<dbReference type="EMBL" id="NBSH01000014">
    <property type="protein sequence ID" value="ORX34589.1"/>
    <property type="molecule type" value="Genomic_DNA"/>
</dbReference>